<dbReference type="RefSeq" id="YP_009610285.1">
    <property type="nucleotide sequence ID" value="NC_042002.1"/>
</dbReference>
<accession>A0A222ZFT2</accession>
<reference evidence="3 4" key="1">
    <citation type="submission" date="2017-05" db="EMBL/GenBank/DDBJ databases">
        <authorList>
            <person name="Abboud M."/>
            <person name="Acosta Y."/>
            <person name="Adams S."/>
            <person name="Aguirre J."/>
            <person name="Ahmadi O."/>
            <person name="Arena A."/>
            <person name="Bacatan J."/>
            <person name="Barua M."/>
            <person name="Basualdo M."/>
            <person name="Bidas A."/>
            <person name="Charles M."/>
            <person name="Crespo D."/>
            <person name="Dahduli S."/>
            <person name="Darwiche R."/>
            <person name="De V.F."/>
            <person name="Demetrio M."/>
            <person name="Doyles K."/>
            <person name="Elias T."/>
            <person name="Feghali T."/>
            <person name="Fleetwood D."/>
            <person name="Grant K."/>
            <person name="Grinberg M."/>
            <person name="Haddabeh W."/>
            <person name="Hamwi G."/>
            <person name="Hanf T."/>
            <person name="Hussain A."/>
            <person name="Jennis A."/>
            <person name="Kang K."/>
            <person name="Khalique A."/>
            <person name="Majkut N."/>
            <person name="Minto B."/>
            <person name="Monsen-Collar K."/>
            <person name="Mubarka N."/>
            <person name="Nasser G."/>
            <person name="Navarro C."/>
            <person name="Oleksy A."/>
            <person name="Patel N."/>
            <person name="Rana M."/>
            <person name="Sanchez D."/>
            <person name="Santrich A."/>
            <person name="Sarpong L."/>
            <person name="Sato-Balagot R."/>
            <person name="Singh R."/>
            <person name="Tiozon A."/>
            <person name="Tolentino-Uri K."/>
            <person name="Toyosi O."/>
            <person name="Vasquez K."/>
            <person name="Wright D."/>
            <person name="Zangeneh M."/>
            <person name="Stoner T.H."/>
            <person name="Garlena R.A."/>
            <person name="Russell D.A."/>
            <person name="Pope W.H."/>
            <person name="Jacobs-Sera D."/>
            <person name="Hatfull G.F."/>
        </authorList>
    </citation>
    <scope>NUCLEOTIDE SEQUENCE [LARGE SCALE GENOMIC DNA]</scope>
</reference>
<gene>
    <name evidence="3" type="primary">65</name>
    <name evidence="3" type="ORF">SEA_ABIDATRO_65</name>
</gene>
<proteinExistence type="predicted"/>
<evidence type="ECO:0000313" key="4">
    <source>
        <dbReference type="Proteomes" id="UP000223767"/>
    </source>
</evidence>
<dbReference type="KEGG" id="vg:40086381"/>
<feature type="region of interest" description="Disordered" evidence="1">
    <location>
        <begin position="12"/>
        <end position="33"/>
    </location>
</feature>
<dbReference type="Gene3D" id="1.10.1660.10">
    <property type="match status" value="1"/>
</dbReference>
<evidence type="ECO:0000259" key="2">
    <source>
        <dbReference type="Pfam" id="PF13411"/>
    </source>
</evidence>
<name>A0A222ZFT2_9CAUD</name>
<dbReference type="GO" id="GO:0006355">
    <property type="term" value="P:regulation of DNA-templated transcription"/>
    <property type="evidence" value="ECO:0007669"/>
    <property type="project" value="InterPro"/>
</dbReference>
<sequence>MRALARLPAVPRRRAVGRRRHPALRVPEIGTTRGARVSTEAEPVVLVDTVAAATAAGVPASTLRGWAHRGLLERRGKDSRGRAVYSLADVYRVAGEVRAGRAGNVQR</sequence>
<feature type="compositionally biased region" description="Basic residues" evidence="1">
    <location>
        <begin position="12"/>
        <end position="23"/>
    </location>
</feature>
<keyword evidence="4" id="KW-1185">Reference proteome</keyword>
<feature type="domain" description="HTH merR-type" evidence="2">
    <location>
        <begin position="52"/>
        <end position="93"/>
    </location>
</feature>
<dbReference type="OrthoDB" id="38375at10239"/>
<dbReference type="InterPro" id="IPR000551">
    <property type="entry name" value="MerR-type_HTH_dom"/>
</dbReference>
<dbReference type="SUPFAM" id="SSF46955">
    <property type="entry name" value="Putative DNA-binding domain"/>
    <property type="match status" value="1"/>
</dbReference>
<dbReference type="EMBL" id="MF140397">
    <property type="protein sequence ID" value="ASR83235.1"/>
    <property type="molecule type" value="Genomic_DNA"/>
</dbReference>
<dbReference type="InterPro" id="IPR009061">
    <property type="entry name" value="DNA-bd_dom_put_sf"/>
</dbReference>
<dbReference type="Pfam" id="PF13411">
    <property type="entry name" value="MerR_1"/>
    <property type="match status" value="1"/>
</dbReference>
<evidence type="ECO:0000256" key="1">
    <source>
        <dbReference type="SAM" id="MobiDB-lite"/>
    </source>
</evidence>
<organism evidence="3 4">
    <name type="scientific">Arthrobacter phage Abidatro</name>
    <dbReference type="NCBI Taxonomy" id="2015853"/>
    <lineage>
        <taxon>Viruses</taxon>
        <taxon>Duplodnaviria</taxon>
        <taxon>Heunggongvirae</taxon>
        <taxon>Uroviricota</taxon>
        <taxon>Caudoviricetes</taxon>
        <taxon>Galaxyvirus</taxon>
        <taxon>Galaxyvirus abidatro</taxon>
    </lineage>
</organism>
<evidence type="ECO:0000313" key="3">
    <source>
        <dbReference type="EMBL" id="ASR83235.1"/>
    </source>
</evidence>
<dbReference type="Proteomes" id="UP000223767">
    <property type="component" value="Segment"/>
</dbReference>
<protein>
    <submittedName>
        <fullName evidence="3">MerR-like helix-turn-helix DNA binding domain protein</fullName>
    </submittedName>
</protein>
<dbReference type="GeneID" id="40086381"/>
<dbReference type="GO" id="GO:0003677">
    <property type="term" value="F:DNA binding"/>
    <property type="evidence" value="ECO:0007669"/>
    <property type="project" value="InterPro"/>
</dbReference>